<protein>
    <submittedName>
        <fullName evidence="1">Uncharacterized protein</fullName>
    </submittedName>
</protein>
<dbReference type="AlphaFoldDB" id="A0A0F9LPV4"/>
<proteinExistence type="predicted"/>
<accession>A0A0F9LPV4</accession>
<evidence type="ECO:0000313" key="1">
    <source>
        <dbReference type="EMBL" id="KKM51396.1"/>
    </source>
</evidence>
<sequence>MRRVYDVIPARHQRHLHYLLAFPRGLAPLDAHQAVIGPRGQWHLTGVIVRADHCQPVRVKAIEVKRGRPRVRERHKGG</sequence>
<comment type="caution">
    <text evidence="1">The sequence shown here is derived from an EMBL/GenBank/DDBJ whole genome shotgun (WGS) entry which is preliminary data.</text>
</comment>
<reference evidence="1" key="1">
    <citation type="journal article" date="2015" name="Nature">
        <title>Complex archaea that bridge the gap between prokaryotes and eukaryotes.</title>
        <authorList>
            <person name="Spang A."/>
            <person name="Saw J.H."/>
            <person name="Jorgensen S.L."/>
            <person name="Zaremba-Niedzwiedzka K."/>
            <person name="Martijn J."/>
            <person name="Lind A.E."/>
            <person name="van Eijk R."/>
            <person name="Schleper C."/>
            <person name="Guy L."/>
            <person name="Ettema T.J."/>
        </authorList>
    </citation>
    <scope>NUCLEOTIDE SEQUENCE</scope>
</reference>
<name>A0A0F9LPV4_9ZZZZ</name>
<gene>
    <name evidence="1" type="ORF">LCGC14_1555520</name>
</gene>
<dbReference type="EMBL" id="LAZR01011950">
    <property type="protein sequence ID" value="KKM51396.1"/>
    <property type="molecule type" value="Genomic_DNA"/>
</dbReference>
<organism evidence="1">
    <name type="scientific">marine sediment metagenome</name>
    <dbReference type="NCBI Taxonomy" id="412755"/>
    <lineage>
        <taxon>unclassified sequences</taxon>
        <taxon>metagenomes</taxon>
        <taxon>ecological metagenomes</taxon>
    </lineage>
</organism>